<sequence>MFTLSTLVEQEEETLTADVTVCVTDPVTSSRSSQCDRCNINIKRECSWYGPAHKNICKTGRPAETIAKGVMTRSRTSSYGLQNQVFRILSSILILNCVLFGLINDVSQRVLWHFLPVIVVEFWR</sequence>
<evidence type="ECO:0000313" key="1">
    <source>
        <dbReference type="EMBL" id="CRZ02995.1"/>
    </source>
</evidence>
<name>A0A0H5QLH2_9EUKA</name>
<accession>A0A0H5QLH2</accession>
<dbReference type="EMBL" id="HACM01002553">
    <property type="protein sequence ID" value="CRZ02995.1"/>
    <property type="molecule type" value="Transcribed_RNA"/>
</dbReference>
<protein>
    <submittedName>
        <fullName evidence="1">Uncharacterized protein</fullName>
    </submittedName>
</protein>
<proteinExistence type="predicted"/>
<organism evidence="1">
    <name type="scientific">Spongospora subterranea</name>
    <dbReference type="NCBI Taxonomy" id="70186"/>
    <lineage>
        <taxon>Eukaryota</taxon>
        <taxon>Sar</taxon>
        <taxon>Rhizaria</taxon>
        <taxon>Endomyxa</taxon>
        <taxon>Phytomyxea</taxon>
        <taxon>Plasmodiophorida</taxon>
        <taxon>Plasmodiophoridae</taxon>
        <taxon>Spongospora</taxon>
    </lineage>
</organism>
<reference evidence="1" key="1">
    <citation type="submission" date="2015-04" db="EMBL/GenBank/DDBJ databases">
        <title>The genome sequence of the plant pathogenic Rhizarian Plasmodiophora brassicae reveals insights in its biotrophic life cycle and the origin of chitin synthesis.</title>
        <authorList>
            <person name="Schwelm A."/>
            <person name="Fogelqvist J."/>
            <person name="Knaust A."/>
            <person name="Julke S."/>
            <person name="Lilja T."/>
            <person name="Dhandapani V."/>
            <person name="Bonilla-Rosso G."/>
            <person name="Karlsson M."/>
            <person name="Shevchenko A."/>
            <person name="Choi S.R."/>
            <person name="Kim H.G."/>
            <person name="Park J.Y."/>
            <person name="Lim Y.P."/>
            <person name="Ludwig-Muller J."/>
            <person name="Dixelius C."/>
        </authorList>
    </citation>
    <scope>NUCLEOTIDE SEQUENCE</scope>
    <source>
        <tissue evidence="1">Potato root galls</tissue>
    </source>
</reference>
<dbReference type="AlphaFoldDB" id="A0A0H5QLH2"/>